<sequence length="119" mass="13243">MIESDARLLATLARLAELLEAMHHPRAAWVADQVERFEQDPQRGRRALDQNDWWAGAGSLAAATMADNPGLPEPLWNQYTREFRSLMIDLGEALQAQGAANPGLSSWLLAFNNWNASEV</sequence>
<accession>A0A9X0WEH8</accession>
<evidence type="ECO:0000313" key="2">
    <source>
        <dbReference type="Proteomes" id="UP001138802"/>
    </source>
</evidence>
<dbReference type="EMBL" id="NRSD01000001">
    <property type="protein sequence ID" value="MBK1643093.1"/>
    <property type="molecule type" value="Genomic_DNA"/>
</dbReference>
<comment type="caution">
    <text evidence="1">The sequence shown here is derived from an EMBL/GenBank/DDBJ whole genome shotgun (WGS) entry which is preliminary data.</text>
</comment>
<gene>
    <name evidence="1" type="ORF">CKO25_00165</name>
</gene>
<proteinExistence type="predicted"/>
<dbReference type="AlphaFoldDB" id="A0A9X0WEH8"/>
<organism evidence="1 2">
    <name type="scientific">Thiocapsa imhoffii</name>
    <dbReference type="NCBI Taxonomy" id="382777"/>
    <lineage>
        <taxon>Bacteria</taxon>
        <taxon>Pseudomonadati</taxon>
        <taxon>Pseudomonadota</taxon>
        <taxon>Gammaproteobacteria</taxon>
        <taxon>Chromatiales</taxon>
        <taxon>Chromatiaceae</taxon>
        <taxon>Thiocapsa</taxon>
    </lineage>
</organism>
<keyword evidence="2" id="KW-1185">Reference proteome</keyword>
<dbReference type="Proteomes" id="UP001138802">
    <property type="component" value="Unassembled WGS sequence"/>
</dbReference>
<dbReference type="RefSeq" id="WP_200385897.1">
    <property type="nucleotide sequence ID" value="NZ_NRSD01000001.1"/>
</dbReference>
<evidence type="ECO:0000313" key="1">
    <source>
        <dbReference type="EMBL" id="MBK1643093.1"/>
    </source>
</evidence>
<protein>
    <submittedName>
        <fullName evidence="1">Uncharacterized protein</fullName>
    </submittedName>
</protein>
<reference evidence="1 2" key="1">
    <citation type="journal article" date="2020" name="Microorganisms">
        <title>Osmotic Adaptation and Compatible Solute Biosynthesis of Phototrophic Bacteria as Revealed from Genome Analyses.</title>
        <authorList>
            <person name="Imhoff J.F."/>
            <person name="Rahn T."/>
            <person name="Kunzel S."/>
            <person name="Keller A."/>
            <person name="Neulinger S.C."/>
        </authorList>
    </citation>
    <scope>NUCLEOTIDE SEQUENCE [LARGE SCALE GENOMIC DNA]</scope>
    <source>
        <strain evidence="1 2">DSM 21303</strain>
    </source>
</reference>
<name>A0A9X0WEH8_9GAMM</name>